<evidence type="ECO:0000256" key="2">
    <source>
        <dbReference type="SAM" id="MobiDB-lite"/>
    </source>
</evidence>
<dbReference type="PANTHER" id="PTHR43002">
    <property type="entry name" value="GLYCOGEN DEBRANCHING ENZYME"/>
    <property type="match status" value="1"/>
</dbReference>
<dbReference type="Proteomes" id="UP001139646">
    <property type="component" value="Unassembled WGS sequence"/>
</dbReference>
<dbReference type="SMART" id="SM00642">
    <property type="entry name" value="Aamy"/>
    <property type="match status" value="1"/>
</dbReference>
<dbReference type="InterPro" id="IPR006047">
    <property type="entry name" value="GH13_cat_dom"/>
</dbReference>
<dbReference type="RefSeq" id="WP_242286647.1">
    <property type="nucleotide sequence ID" value="NZ_JAKKSL010000002.1"/>
</dbReference>
<dbReference type="EMBL" id="JAKKSL010000002">
    <property type="protein sequence ID" value="MCI2284194.1"/>
    <property type="molecule type" value="Genomic_DNA"/>
</dbReference>
<protein>
    <submittedName>
        <fullName evidence="4">Glycogen debranching protein GlgX</fullName>
    </submittedName>
</protein>
<evidence type="ECO:0000259" key="3">
    <source>
        <dbReference type="SMART" id="SM00642"/>
    </source>
</evidence>
<gene>
    <name evidence="4" type="primary">glgX</name>
    <name evidence="4" type="ORF">L3081_13390</name>
</gene>
<feature type="compositionally biased region" description="Basic and acidic residues" evidence="2">
    <location>
        <begin position="469"/>
        <end position="480"/>
    </location>
</feature>
<comment type="caution">
    <text evidence="4">The sequence shown here is derived from an EMBL/GenBank/DDBJ whole genome shotgun (WGS) entry which is preliminary data.</text>
</comment>
<sequence>MEMYKMEPGSAYPIGTTVDGSGVNFSLFSANAEKVELCIFDDLGQQELMRFTLPLCEHNLWHGYLKGAKVGLVYGYRVYGPYRPEFGHRFNHHKLLLDPYAKALTGRFSWSDRHFAYIVGDPKKDLSFDERDNADVMFKAVVVDPSASGIPRKPIAWQNTVIYEGHVKGLTAINDKIPSELRGSFLGISHPAMIAHYRAIGITTIELLPVQQFISEQFLTDKNLSNYWGYNSLGFFVPHKDYLNQHQIIEFQQMVDQLHQAGFEVIIDVVYNHTCEGNWLGPTLSFRGIDNKSYYRLNPTEPRYYINDTGCGNTLNISHPRVLQMVMDSLRYWVNIMGVDGFRFDLATILAREVTGFDPSNGFLDAILQDPVLATVKVIAEPWDIGPGGYQLGAFQRPWSEWNDQYRDAIKRYWRGDKGMLPEFARRIHGSSDIFEHSGRQPYASINFLCSHDGNTLRDLVSYQKRHNEANGENNRDGHSENFSNNYGVEGETTDTTILAIRLRQIKNMLTTLMFSQGVPMLLAGDELGRTQQGNNNSYCQDNEINWLNWQDNSAFSEELIPFVASLSQLRSRFPMLAYRRFIHKDEKDSQVGITWLHHSGLPMLKDHWHAHHEATLGYMIHEKPENSPVLLCLYHAGKEPIEFQLPEIENVTHWQVVIDTNASAIQTEKRHLAAERKLTMVPFSTIVLLHELNDC</sequence>
<keyword evidence="1" id="KW-0326">Glycosidase</keyword>
<keyword evidence="1" id="KW-0378">Hydrolase</keyword>
<evidence type="ECO:0000313" key="5">
    <source>
        <dbReference type="Proteomes" id="UP001139646"/>
    </source>
</evidence>
<dbReference type="InterPro" id="IPR004193">
    <property type="entry name" value="Glyco_hydro_13_N"/>
</dbReference>
<dbReference type="CDD" id="cd11326">
    <property type="entry name" value="AmyAc_Glg_debranch"/>
    <property type="match status" value="1"/>
</dbReference>
<accession>A0ABS9X1V2</accession>
<dbReference type="CDD" id="cd02856">
    <property type="entry name" value="E_set_GDE_Isoamylase_N"/>
    <property type="match status" value="1"/>
</dbReference>
<dbReference type="Pfam" id="PF02922">
    <property type="entry name" value="CBM_48"/>
    <property type="match status" value="1"/>
</dbReference>
<dbReference type="InterPro" id="IPR044505">
    <property type="entry name" value="GlgX_Isoamylase_N_E_set"/>
</dbReference>
<evidence type="ECO:0000313" key="4">
    <source>
        <dbReference type="EMBL" id="MCI2284194.1"/>
    </source>
</evidence>
<evidence type="ECO:0000256" key="1">
    <source>
        <dbReference type="ARBA" id="ARBA00023295"/>
    </source>
</evidence>
<dbReference type="NCBIfam" id="TIGR02100">
    <property type="entry name" value="glgX_debranch"/>
    <property type="match status" value="1"/>
</dbReference>
<feature type="region of interest" description="Disordered" evidence="2">
    <location>
        <begin position="469"/>
        <end position="489"/>
    </location>
</feature>
<organism evidence="4 5">
    <name type="scientific">Colwellia maritima</name>
    <dbReference type="NCBI Taxonomy" id="2912588"/>
    <lineage>
        <taxon>Bacteria</taxon>
        <taxon>Pseudomonadati</taxon>
        <taxon>Pseudomonadota</taxon>
        <taxon>Gammaproteobacteria</taxon>
        <taxon>Alteromonadales</taxon>
        <taxon>Colwelliaceae</taxon>
        <taxon>Colwellia</taxon>
    </lineage>
</organism>
<reference evidence="4" key="1">
    <citation type="submission" date="2022-01" db="EMBL/GenBank/DDBJ databases">
        <title>Colwellia maritima, isolated from seawater.</title>
        <authorList>
            <person name="Kristyanto S."/>
            <person name="Jung J."/>
            <person name="Jeon C.O."/>
        </authorList>
    </citation>
    <scope>NUCLEOTIDE SEQUENCE</scope>
    <source>
        <strain evidence="4">MSW7</strain>
    </source>
</reference>
<proteinExistence type="predicted"/>
<keyword evidence="5" id="KW-1185">Reference proteome</keyword>
<dbReference type="InterPro" id="IPR011837">
    <property type="entry name" value="Glycogen_debranch_GlgX"/>
</dbReference>
<feature type="domain" description="Glycosyl hydrolase family 13 catalytic" evidence="3">
    <location>
        <begin position="160"/>
        <end position="571"/>
    </location>
</feature>
<name>A0ABS9X1V2_9GAMM</name>